<evidence type="ECO:0000313" key="6">
    <source>
        <dbReference type="WBParaSite" id="ALUE_0001002801-mRNA-1"/>
    </source>
</evidence>
<reference evidence="6" key="1">
    <citation type="submission" date="2017-02" db="UniProtKB">
        <authorList>
            <consortium name="WormBaseParasite"/>
        </authorList>
    </citation>
    <scope>IDENTIFICATION</scope>
</reference>
<dbReference type="Proteomes" id="UP000036681">
    <property type="component" value="Unplaced"/>
</dbReference>
<evidence type="ECO:0000256" key="2">
    <source>
        <dbReference type="ARBA" id="ARBA00023054"/>
    </source>
</evidence>
<dbReference type="Pfam" id="PF14931">
    <property type="entry name" value="IFT20"/>
    <property type="match status" value="1"/>
</dbReference>
<dbReference type="GO" id="GO:0061512">
    <property type="term" value="P:protein localization to cilium"/>
    <property type="evidence" value="ECO:0007669"/>
    <property type="project" value="TreeGrafter"/>
</dbReference>
<feature type="coiled-coil region" evidence="4">
    <location>
        <begin position="90"/>
        <end position="124"/>
    </location>
</feature>
<accession>A0A0M3I1A1</accession>
<evidence type="ECO:0000256" key="1">
    <source>
        <dbReference type="ARBA" id="ARBA00004138"/>
    </source>
</evidence>
<dbReference type="WBParaSite" id="ALUE_0001002801-mRNA-1">
    <property type="protein sequence ID" value="ALUE_0001002801-mRNA-1"/>
    <property type="gene ID" value="ALUE_0001002801"/>
</dbReference>
<evidence type="ECO:0000256" key="4">
    <source>
        <dbReference type="SAM" id="Coils"/>
    </source>
</evidence>
<keyword evidence="5" id="KW-1185">Reference proteome</keyword>
<dbReference type="GO" id="GO:0005813">
    <property type="term" value="C:centrosome"/>
    <property type="evidence" value="ECO:0007669"/>
    <property type="project" value="TreeGrafter"/>
</dbReference>
<dbReference type="AlphaFoldDB" id="A0A0M3I1A1"/>
<name>A0A0M3I1A1_ASCLU</name>
<dbReference type="GO" id="GO:0060271">
    <property type="term" value="P:cilium assembly"/>
    <property type="evidence" value="ECO:0007669"/>
    <property type="project" value="TreeGrafter"/>
</dbReference>
<keyword evidence="2 4" id="KW-0175">Coiled coil</keyword>
<dbReference type="PANTHER" id="PTHR31978:SF1">
    <property type="entry name" value="INTRAFLAGELLAR TRANSPORT PROTEIN 20 HOMOLOG"/>
    <property type="match status" value="1"/>
</dbReference>
<proteinExistence type="predicted"/>
<dbReference type="InterPro" id="IPR028172">
    <property type="entry name" value="FT20"/>
</dbReference>
<dbReference type="GO" id="GO:0097730">
    <property type="term" value="C:non-motile cilium"/>
    <property type="evidence" value="ECO:0007669"/>
    <property type="project" value="TreeGrafter"/>
</dbReference>
<protein>
    <submittedName>
        <fullName evidence="6">Intraflagellar transport protein 20-like protein</fullName>
    </submittedName>
</protein>
<evidence type="ECO:0000256" key="3">
    <source>
        <dbReference type="ARBA" id="ARBA00023273"/>
    </source>
</evidence>
<keyword evidence="3" id="KW-0966">Cell projection</keyword>
<organism evidence="5 6">
    <name type="scientific">Ascaris lumbricoides</name>
    <name type="common">Giant roundworm</name>
    <dbReference type="NCBI Taxonomy" id="6252"/>
    <lineage>
        <taxon>Eukaryota</taxon>
        <taxon>Metazoa</taxon>
        <taxon>Ecdysozoa</taxon>
        <taxon>Nematoda</taxon>
        <taxon>Chromadorea</taxon>
        <taxon>Rhabditida</taxon>
        <taxon>Spirurina</taxon>
        <taxon>Ascaridomorpha</taxon>
        <taxon>Ascaridoidea</taxon>
        <taxon>Ascarididae</taxon>
        <taxon>Ascaris</taxon>
    </lineage>
</organism>
<dbReference type="GO" id="GO:0030990">
    <property type="term" value="C:intraciliary transport particle"/>
    <property type="evidence" value="ECO:0007669"/>
    <property type="project" value="TreeGrafter"/>
</dbReference>
<dbReference type="GO" id="GO:0005737">
    <property type="term" value="C:cytoplasm"/>
    <property type="evidence" value="ECO:0007669"/>
    <property type="project" value="TreeGrafter"/>
</dbReference>
<dbReference type="GO" id="GO:0036064">
    <property type="term" value="C:ciliary basal body"/>
    <property type="evidence" value="ECO:0007669"/>
    <property type="project" value="TreeGrafter"/>
</dbReference>
<evidence type="ECO:0000313" key="5">
    <source>
        <dbReference type="Proteomes" id="UP000036681"/>
    </source>
</evidence>
<dbReference type="GO" id="GO:0097546">
    <property type="term" value="C:ciliary base"/>
    <property type="evidence" value="ECO:0007669"/>
    <property type="project" value="TreeGrafter"/>
</dbReference>
<sequence>MAEEALAKCGLHLDSFNKIRLLQTDLSESGYELTDEVKEFRSKVNAFQSNTDGIMEILHEFAKMVDSEKLRAMSSRNALKMADKQKIADAQQLQILIRERRIELERLRVEYEAAQKEENEQKEYLQKFLSPT</sequence>
<dbReference type="PANTHER" id="PTHR31978">
    <property type="entry name" value="INTRAFLAGELLAR TRANSPORT PROTEIN 20 HOMOLOG"/>
    <property type="match status" value="1"/>
</dbReference>
<comment type="subcellular location">
    <subcellularLocation>
        <location evidence="1">Cell projection</location>
        <location evidence="1">Cilium</location>
    </subcellularLocation>
</comment>